<dbReference type="Proteomes" id="UP000030745">
    <property type="component" value="Unassembled WGS sequence"/>
</dbReference>
<evidence type="ECO:0000313" key="6">
    <source>
        <dbReference type="Proteomes" id="UP000030745"/>
    </source>
</evidence>
<evidence type="ECO:0000259" key="4">
    <source>
        <dbReference type="Pfam" id="PF06011"/>
    </source>
</evidence>
<feature type="compositionally biased region" description="Pro residues" evidence="1">
    <location>
        <begin position="201"/>
        <end position="211"/>
    </location>
</feature>
<feature type="region of interest" description="Disordered" evidence="1">
    <location>
        <begin position="244"/>
        <end position="263"/>
    </location>
</feature>
<dbReference type="InterPro" id="IPR010308">
    <property type="entry name" value="TRP_C"/>
</dbReference>
<feature type="region of interest" description="Disordered" evidence="1">
    <location>
        <begin position="743"/>
        <end position="765"/>
    </location>
</feature>
<dbReference type="Pfam" id="PF06011">
    <property type="entry name" value="TRP"/>
    <property type="match status" value="1"/>
</dbReference>
<evidence type="ECO:0000313" key="5">
    <source>
        <dbReference type="EMBL" id="KDO26697.1"/>
    </source>
</evidence>
<feature type="signal peptide" evidence="3">
    <location>
        <begin position="1"/>
        <end position="16"/>
    </location>
</feature>
<keyword evidence="2" id="KW-0812">Transmembrane</keyword>
<feature type="region of interest" description="Disordered" evidence="1">
    <location>
        <begin position="270"/>
        <end position="303"/>
    </location>
</feature>
<feature type="transmembrane region" description="Helical" evidence="2">
    <location>
        <begin position="450"/>
        <end position="475"/>
    </location>
</feature>
<dbReference type="GO" id="GO:0055085">
    <property type="term" value="P:transmembrane transport"/>
    <property type="evidence" value="ECO:0007669"/>
    <property type="project" value="TreeGrafter"/>
</dbReference>
<feature type="transmembrane region" description="Helical" evidence="2">
    <location>
        <begin position="596"/>
        <end position="617"/>
    </location>
</feature>
<keyword evidence="3" id="KW-0732">Signal</keyword>
<sequence length="775" mass="81814">MRGFVALLGGLAVVAAAVLEPSPQDVLLVHDPTFDEAAPEILPAAGTDAPPLGVVRDLRLMAIMEDVPPGSNDTNATTQPVPVPTTTVPTPTTTEPTPTTTVPTPTTTEPTPNVTTPTPPTPVPTTDVPTPVPNASTPAPPTPVPTSDVPTPVPNASTPAPPTPVPTSDVPTPVPNASTPAPPTPVPTSDVPTPVPNASTPEPPTSVPTPTPTSTGTPIPTELPFDIPTSAVATVDPSFGNFLNQTDPPTPAPSGDSFLGATTAPANRTIAPDAERTVPPNDHSNNINRGKSDVNDAPQTTVGAESTAHQTIRYLSSAVVAVTVATLAFFQFLAINPSYIAPDATMERAFAPNAWELPTFVGFLQVVGALSLVRNANIPQLFYVNFLDSLSWINYLIRASAPSGTSSTVSSIQLSPAAVGHRQLATVKSDYDASGYVSFSLRSHVNEKDWFFRLWIAVLVVVAIVLAAAVIVGVIGRLKSGRRNPFHSDSSNSHSSAQSLHSISQRLLGICVSLLALAYLPLGMIAMFEIRQDASLGDGFPHTNAVLSMVTLALLVGLLVGGAVLVYKKTEAGLSKWQVRVIWGVLYSHYEYSRRLFFVVPILVQLLSGVLVANVTASGAGPLIALIVLHALYVVLLLVLQPFKDALQLWATIVLDVVLCAILGVAIGMTSTPLSVDTQTTLSYVIVVLVCVFVLAMLLRQLVMLWTFASGWAKPTNDDQYTGLYTANEHEMDTDNGNYTISLQGSSSHHTTPDRRTGDDDYDVPNTIRLIDSRA</sequence>
<keyword evidence="2" id="KW-1133">Transmembrane helix</keyword>
<organism evidence="5 6">
    <name type="scientific">Saprolegnia parasitica (strain CBS 223.65)</name>
    <dbReference type="NCBI Taxonomy" id="695850"/>
    <lineage>
        <taxon>Eukaryota</taxon>
        <taxon>Sar</taxon>
        <taxon>Stramenopiles</taxon>
        <taxon>Oomycota</taxon>
        <taxon>Saprolegniomycetes</taxon>
        <taxon>Saprolegniales</taxon>
        <taxon>Saprolegniaceae</taxon>
        <taxon>Saprolegnia</taxon>
    </lineage>
</organism>
<accession>A0A067CIV2</accession>
<dbReference type="OrthoDB" id="78268at2759"/>
<name>A0A067CIV2_SAPPC</name>
<feature type="transmembrane region" description="Helical" evidence="2">
    <location>
        <begin position="546"/>
        <end position="567"/>
    </location>
</feature>
<feature type="transmembrane region" description="Helical" evidence="2">
    <location>
        <begin position="647"/>
        <end position="669"/>
    </location>
</feature>
<feature type="transmembrane region" description="Helical" evidence="2">
    <location>
        <begin position="507"/>
        <end position="526"/>
    </location>
</feature>
<dbReference type="GeneID" id="24142592"/>
<dbReference type="AlphaFoldDB" id="A0A067CIV2"/>
<dbReference type="KEGG" id="spar:SPRG_22209"/>
<dbReference type="PANTHER" id="PTHR31145:SF6">
    <property type="entry name" value="INTEGRAL MEMBRANE PROTEIN (AFU_ORTHOLOGUE AFUA_7G01610)"/>
    <property type="match status" value="1"/>
</dbReference>
<dbReference type="RefSeq" id="XP_012202636.1">
    <property type="nucleotide sequence ID" value="XM_012347246.1"/>
</dbReference>
<feature type="compositionally biased region" description="Low complexity" evidence="1">
    <location>
        <begin position="187"/>
        <end position="200"/>
    </location>
</feature>
<dbReference type="InterPro" id="IPR040241">
    <property type="entry name" value="TRP_Flc/Pkd2-like"/>
</dbReference>
<evidence type="ECO:0000256" key="1">
    <source>
        <dbReference type="SAM" id="MobiDB-lite"/>
    </source>
</evidence>
<feature type="region of interest" description="Disordered" evidence="1">
    <location>
        <begin position="66"/>
        <end position="217"/>
    </location>
</feature>
<dbReference type="EMBL" id="KK583222">
    <property type="protein sequence ID" value="KDO26697.1"/>
    <property type="molecule type" value="Genomic_DNA"/>
</dbReference>
<evidence type="ECO:0000256" key="3">
    <source>
        <dbReference type="SAM" id="SignalP"/>
    </source>
</evidence>
<feature type="transmembrane region" description="Helical" evidence="2">
    <location>
        <begin position="681"/>
        <end position="699"/>
    </location>
</feature>
<keyword evidence="6" id="KW-1185">Reference proteome</keyword>
<feature type="compositionally biased region" description="Low complexity" evidence="1">
    <location>
        <begin position="77"/>
        <end position="116"/>
    </location>
</feature>
<evidence type="ECO:0000256" key="2">
    <source>
        <dbReference type="SAM" id="Phobius"/>
    </source>
</evidence>
<reference evidence="5 6" key="1">
    <citation type="journal article" date="2013" name="PLoS Genet.">
        <title>Distinctive expansion of potential virulence genes in the genome of the oomycete fish pathogen Saprolegnia parasitica.</title>
        <authorList>
            <person name="Jiang R.H."/>
            <person name="de Bruijn I."/>
            <person name="Haas B.J."/>
            <person name="Belmonte R."/>
            <person name="Lobach L."/>
            <person name="Christie J."/>
            <person name="van den Ackerveken G."/>
            <person name="Bottin A."/>
            <person name="Bulone V."/>
            <person name="Diaz-Moreno S.M."/>
            <person name="Dumas B."/>
            <person name="Fan L."/>
            <person name="Gaulin E."/>
            <person name="Govers F."/>
            <person name="Grenville-Briggs L.J."/>
            <person name="Horner N.R."/>
            <person name="Levin J.Z."/>
            <person name="Mammella M."/>
            <person name="Meijer H.J."/>
            <person name="Morris P."/>
            <person name="Nusbaum C."/>
            <person name="Oome S."/>
            <person name="Phillips A.J."/>
            <person name="van Rooyen D."/>
            <person name="Rzeszutek E."/>
            <person name="Saraiva M."/>
            <person name="Secombes C.J."/>
            <person name="Seidl M.F."/>
            <person name="Snel B."/>
            <person name="Stassen J.H."/>
            <person name="Sykes S."/>
            <person name="Tripathy S."/>
            <person name="van den Berg H."/>
            <person name="Vega-Arreguin J.C."/>
            <person name="Wawra S."/>
            <person name="Young S.K."/>
            <person name="Zeng Q."/>
            <person name="Dieguez-Uribeondo J."/>
            <person name="Russ C."/>
            <person name="Tyler B.M."/>
            <person name="van West P."/>
        </authorList>
    </citation>
    <scope>NUCLEOTIDE SEQUENCE [LARGE SCALE GENOMIC DNA]</scope>
    <source>
        <strain evidence="5 6">CBS 223.65</strain>
    </source>
</reference>
<gene>
    <name evidence="5" type="ORF">SPRG_22209</name>
</gene>
<dbReference type="PANTHER" id="PTHR31145">
    <property type="entry name" value="INTEGRAL MEMBRANE PROTEIN (AFU_ORTHOLOGUE AFUA_7G01610)"/>
    <property type="match status" value="1"/>
</dbReference>
<feature type="compositionally biased region" description="Low complexity" evidence="1">
    <location>
        <begin position="145"/>
        <end position="158"/>
    </location>
</feature>
<feature type="domain" description="TRP C-terminal" evidence="4">
    <location>
        <begin position="431"/>
        <end position="717"/>
    </location>
</feature>
<proteinExistence type="predicted"/>
<feature type="compositionally biased region" description="Low complexity" evidence="1">
    <location>
        <begin position="124"/>
        <end position="137"/>
    </location>
</feature>
<feature type="compositionally biased region" description="Low complexity" evidence="1">
    <location>
        <begin position="166"/>
        <end position="179"/>
    </location>
</feature>
<dbReference type="OMA" id="LMAIMED"/>
<dbReference type="STRING" id="695850.A0A067CIV2"/>
<feature type="chain" id="PRO_5001634557" description="TRP C-terminal domain-containing protein" evidence="3">
    <location>
        <begin position="17"/>
        <end position="775"/>
    </location>
</feature>
<keyword evidence="2" id="KW-0472">Membrane</keyword>
<dbReference type="VEuPathDB" id="FungiDB:SPRG_22209"/>
<feature type="transmembrane region" description="Helical" evidence="2">
    <location>
        <begin position="623"/>
        <end position="640"/>
    </location>
</feature>
<dbReference type="PRINTS" id="PR01217">
    <property type="entry name" value="PRICHEXTENSN"/>
</dbReference>
<dbReference type="GO" id="GO:0016020">
    <property type="term" value="C:membrane"/>
    <property type="evidence" value="ECO:0007669"/>
    <property type="project" value="TreeGrafter"/>
</dbReference>
<protein>
    <recommendedName>
        <fullName evidence="4">TRP C-terminal domain-containing protein</fullName>
    </recommendedName>
</protein>